<keyword evidence="3" id="KW-1185">Reference proteome</keyword>
<name>A0ABD2B7U6_VESSQ</name>
<comment type="caution">
    <text evidence="2">The sequence shown here is derived from an EMBL/GenBank/DDBJ whole genome shotgun (WGS) entry which is preliminary data.</text>
</comment>
<organism evidence="2 3">
    <name type="scientific">Vespula squamosa</name>
    <name type="common">Southern yellow jacket</name>
    <name type="synonym">Wasp</name>
    <dbReference type="NCBI Taxonomy" id="30214"/>
    <lineage>
        <taxon>Eukaryota</taxon>
        <taxon>Metazoa</taxon>
        <taxon>Ecdysozoa</taxon>
        <taxon>Arthropoda</taxon>
        <taxon>Hexapoda</taxon>
        <taxon>Insecta</taxon>
        <taxon>Pterygota</taxon>
        <taxon>Neoptera</taxon>
        <taxon>Endopterygota</taxon>
        <taxon>Hymenoptera</taxon>
        <taxon>Apocrita</taxon>
        <taxon>Aculeata</taxon>
        <taxon>Vespoidea</taxon>
        <taxon>Vespidae</taxon>
        <taxon>Vespinae</taxon>
        <taxon>Vespula</taxon>
    </lineage>
</organism>
<protein>
    <submittedName>
        <fullName evidence="2">Uncharacterized protein</fullName>
    </submittedName>
</protein>
<dbReference type="Proteomes" id="UP001607302">
    <property type="component" value="Unassembled WGS sequence"/>
</dbReference>
<evidence type="ECO:0000313" key="3">
    <source>
        <dbReference type="Proteomes" id="UP001607302"/>
    </source>
</evidence>
<dbReference type="AlphaFoldDB" id="A0ABD2B7U6"/>
<feature type="signal peptide" evidence="1">
    <location>
        <begin position="1"/>
        <end position="21"/>
    </location>
</feature>
<evidence type="ECO:0000256" key="1">
    <source>
        <dbReference type="SAM" id="SignalP"/>
    </source>
</evidence>
<dbReference type="EMBL" id="JAUDFV010000132">
    <property type="protein sequence ID" value="KAL2728782.1"/>
    <property type="molecule type" value="Genomic_DNA"/>
</dbReference>
<feature type="chain" id="PRO_5044835173" evidence="1">
    <location>
        <begin position="22"/>
        <end position="153"/>
    </location>
</feature>
<gene>
    <name evidence="2" type="ORF">V1478_006414</name>
</gene>
<evidence type="ECO:0000313" key="2">
    <source>
        <dbReference type="EMBL" id="KAL2728782.1"/>
    </source>
</evidence>
<accession>A0ABD2B7U6</accession>
<proteinExistence type="predicted"/>
<keyword evidence="1" id="KW-0732">Signal</keyword>
<reference evidence="2 3" key="1">
    <citation type="journal article" date="2024" name="Ann. Entomol. Soc. Am.">
        <title>Genomic analyses of the southern and eastern yellowjacket wasps (Hymenoptera: Vespidae) reveal evolutionary signatures of social life.</title>
        <authorList>
            <person name="Catto M.A."/>
            <person name="Caine P.B."/>
            <person name="Orr S.E."/>
            <person name="Hunt B.G."/>
            <person name="Goodisman M.A.D."/>
        </authorList>
    </citation>
    <scope>NUCLEOTIDE SEQUENCE [LARGE SCALE GENOMIC DNA]</scope>
    <source>
        <strain evidence="2">233</strain>
        <tissue evidence="2">Head and thorax</tissue>
    </source>
</reference>
<sequence>MVKTTLITLLVLSIAITMAMSSDSSDLKLEKSADVLDQSYISNLMRKLKNGQGGGKQPELEVYLLKKSSTGSWNSGNEKKPVVRNDTDNIDCQCKCARKKQDGLAVRSNDDISGYNDDPMETHGNIITAPKRKKSFSCAPDSFWDGSKCAPYI</sequence>